<comment type="caution">
    <text evidence="2">The sequence shown here is derived from an EMBL/GenBank/DDBJ whole genome shotgun (WGS) entry which is preliminary data.</text>
</comment>
<dbReference type="Proteomes" id="UP000680714">
    <property type="component" value="Unassembled WGS sequence"/>
</dbReference>
<evidence type="ECO:0000313" key="2">
    <source>
        <dbReference type="EMBL" id="MBR9972305.1"/>
    </source>
</evidence>
<accession>A0ABS5ID04</accession>
<dbReference type="EMBL" id="JAGTUF010000010">
    <property type="protein sequence ID" value="MBR9972305.1"/>
    <property type="molecule type" value="Genomic_DNA"/>
</dbReference>
<proteinExistence type="predicted"/>
<name>A0ABS5ID04_9PROT</name>
<feature type="region of interest" description="Disordered" evidence="1">
    <location>
        <begin position="143"/>
        <end position="165"/>
    </location>
</feature>
<evidence type="ECO:0000313" key="3">
    <source>
        <dbReference type="Proteomes" id="UP000680714"/>
    </source>
</evidence>
<gene>
    <name evidence="2" type="ORF">KEC16_11335</name>
</gene>
<organism evidence="2 3">
    <name type="scientific">Magnetospirillum sulfuroxidans</name>
    <dbReference type="NCBI Taxonomy" id="611300"/>
    <lineage>
        <taxon>Bacteria</taxon>
        <taxon>Pseudomonadati</taxon>
        <taxon>Pseudomonadota</taxon>
        <taxon>Alphaproteobacteria</taxon>
        <taxon>Rhodospirillales</taxon>
        <taxon>Rhodospirillaceae</taxon>
        <taxon>Magnetospirillum</taxon>
    </lineage>
</organism>
<reference evidence="2 3" key="1">
    <citation type="submission" date="2021-04" db="EMBL/GenBank/DDBJ databases">
        <title>Magnetospirillum sulfuroxidans sp. nov., a facultative chemolithoautotrophic sulfur-oxidizing alphaproteobacterium isolated from freshwater sediment and proposals for Paramagetospirillum gen. nov., and Magnetospirillaceae fam. nov.</title>
        <authorList>
            <person name="Koziaeva V."/>
            <person name="Geelhoed J.S."/>
            <person name="Sorokin D.Y."/>
            <person name="Grouzdev D.S."/>
        </authorList>
    </citation>
    <scope>NUCLEOTIDE SEQUENCE [LARGE SCALE GENOMIC DNA]</scope>
    <source>
        <strain evidence="2 3">J10</strain>
    </source>
</reference>
<protein>
    <submittedName>
        <fullName evidence="2">Uncharacterized protein</fullName>
    </submittedName>
</protein>
<dbReference type="RefSeq" id="WP_211548933.1">
    <property type="nucleotide sequence ID" value="NZ_JAGTUF010000010.1"/>
</dbReference>
<keyword evidence="3" id="KW-1185">Reference proteome</keyword>
<evidence type="ECO:0000256" key="1">
    <source>
        <dbReference type="SAM" id="MobiDB-lite"/>
    </source>
</evidence>
<sequence>MFGFCHQASDSRREAELQAIEQAKTTCKLELAKMHEASPDEAERLGKWLKERCGQDKTLPFDFKRRVLERARFHECNANMRATNQMLHAALRLAAEEHMVERGRKLSEGRRYFAKACALGADEDFRKAVQRLIDNVMMTGGVQHKGPTRAKPADIAPRAPNRAKG</sequence>